<proteinExistence type="predicted"/>
<keyword evidence="2" id="KW-1185">Reference proteome</keyword>
<protein>
    <submittedName>
        <fullName evidence="3">Uncharacterized protein</fullName>
    </submittedName>
</protein>
<accession>A0A915DB90</accession>
<dbReference type="WBParaSite" id="jg18089">
    <property type="protein sequence ID" value="jg18089"/>
    <property type="gene ID" value="jg18089"/>
</dbReference>
<keyword evidence="1" id="KW-0472">Membrane</keyword>
<organism evidence="2 3">
    <name type="scientific">Ditylenchus dipsaci</name>
    <dbReference type="NCBI Taxonomy" id="166011"/>
    <lineage>
        <taxon>Eukaryota</taxon>
        <taxon>Metazoa</taxon>
        <taxon>Ecdysozoa</taxon>
        <taxon>Nematoda</taxon>
        <taxon>Chromadorea</taxon>
        <taxon>Rhabditida</taxon>
        <taxon>Tylenchina</taxon>
        <taxon>Tylenchomorpha</taxon>
        <taxon>Sphaerularioidea</taxon>
        <taxon>Anguinidae</taxon>
        <taxon>Anguininae</taxon>
        <taxon>Ditylenchus</taxon>
    </lineage>
</organism>
<evidence type="ECO:0000313" key="2">
    <source>
        <dbReference type="Proteomes" id="UP000887574"/>
    </source>
</evidence>
<reference evidence="3" key="1">
    <citation type="submission" date="2022-11" db="UniProtKB">
        <authorList>
            <consortium name="WormBaseParasite"/>
        </authorList>
    </citation>
    <scope>IDENTIFICATION</scope>
</reference>
<keyword evidence="1" id="KW-1133">Transmembrane helix</keyword>
<evidence type="ECO:0000256" key="1">
    <source>
        <dbReference type="SAM" id="Phobius"/>
    </source>
</evidence>
<dbReference type="SUPFAM" id="SSF103473">
    <property type="entry name" value="MFS general substrate transporter"/>
    <property type="match status" value="1"/>
</dbReference>
<keyword evidence="1" id="KW-0812">Transmembrane</keyword>
<name>A0A915DB90_9BILA</name>
<dbReference type="InterPro" id="IPR036259">
    <property type="entry name" value="MFS_trans_sf"/>
</dbReference>
<sequence>MCCTFSWPFYWISTWPTSFHKNMRPKCILLVAIVFVSALSVGSAIVLDVFVLLLLNFSIGILTAIALGSINALVLDWCHHSNQPFAQNHLIGCRFWLLRSYHCVS</sequence>
<evidence type="ECO:0000313" key="3">
    <source>
        <dbReference type="WBParaSite" id="jg18089"/>
    </source>
</evidence>
<feature type="transmembrane region" description="Helical" evidence="1">
    <location>
        <begin position="53"/>
        <end position="75"/>
    </location>
</feature>
<feature type="transmembrane region" description="Helical" evidence="1">
    <location>
        <begin position="27"/>
        <end position="47"/>
    </location>
</feature>
<dbReference type="AlphaFoldDB" id="A0A915DB90"/>
<dbReference type="Proteomes" id="UP000887574">
    <property type="component" value="Unplaced"/>
</dbReference>